<dbReference type="AlphaFoldDB" id="A0A7H8QCE2"/>
<reference evidence="3" key="1">
    <citation type="submission" date="2020-06" db="EMBL/GenBank/DDBJ databases">
        <title>Isolation of Planomicrobium glaciei.</title>
        <authorList>
            <person name="Malisova L."/>
            <person name="Safrankova R."/>
            <person name="Jakubu V."/>
            <person name="Spanelova P."/>
        </authorList>
    </citation>
    <scope>NUCLEOTIDE SEQUENCE [LARGE SCALE GENOMIC DNA]</scope>
    <source>
        <strain evidence="3">NRL-ATB46093</strain>
    </source>
</reference>
<keyword evidence="1" id="KW-0812">Transmembrane</keyword>
<evidence type="ECO:0000256" key="1">
    <source>
        <dbReference type="SAM" id="Phobius"/>
    </source>
</evidence>
<evidence type="ECO:0000313" key="3">
    <source>
        <dbReference type="Proteomes" id="UP000509222"/>
    </source>
</evidence>
<keyword evidence="1" id="KW-1133">Transmembrane helix</keyword>
<keyword evidence="3" id="KW-1185">Reference proteome</keyword>
<feature type="transmembrane region" description="Helical" evidence="1">
    <location>
        <begin position="7"/>
        <end position="25"/>
    </location>
</feature>
<dbReference type="Proteomes" id="UP000509222">
    <property type="component" value="Chromosome"/>
</dbReference>
<name>A0A7H8QCE2_9BACL</name>
<sequence length="293" mass="34213">MKNKHPLMFLIGILSFVIILETLFLKTDPVRELNVFLKNDFEKVMAKYSEEDFDKVFYGNSVVISGFIDSQSKSGYTNIGIDYGTVEDLYEILDRELIDVGSELVIGLNYFTLMDTLDTNPTYPWHKEIYEPYLYFNRNRVNPVIVDGLSNVLKGEEFIQTRHESLERTVYRGVLDEKELGDKIKVQKELYWDQGIEYYDDNLEALEKVIEFAEENDIRLRCIILPWNDVIEKPDTTVLAESSAVEILQAHSVEVLDLSYAMPKEYFHDLGHFNYEYGAVKFTEEIDSWLMEP</sequence>
<proteinExistence type="predicted"/>
<dbReference type="EMBL" id="CP051177">
    <property type="protein sequence ID" value="QKX50903.1"/>
    <property type="molecule type" value="Genomic_DNA"/>
</dbReference>
<keyword evidence="1" id="KW-0472">Membrane</keyword>
<evidence type="ECO:0000313" key="2">
    <source>
        <dbReference type="EMBL" id="QKX50903.1"/>
    </source>
</evidence>
<evidence type="ECO:0008006" key="4">
    <source>
        <dbReference type="Google" id="ProtNLM"/>
    </source>
</evidence>
<gene>
    <name evidence="2" type="ORF">HF394_10100</name>
</gene>
<organism evidence="2 3">
    <name type="scientific">Planococcus glaciei</name>
    <dbReference type="NCBI Taxonomy" id="459472"/>
    <lineage>
        <taxon>Bacteria</taxon>
        <taxon>Bacillati</taxon>
        <taxon>Bacillota</taxon>
        <taxon>Bacilli</taxon>
        <taxon>Bacillales</taxon>
        <taxon>Caryophanaceae</taxon>
        <taxon>Planococcus</taxon>
    </lineage>
</organism>
<dbReference type="RefSeq" id="WP_176294511.1">
    <property type="nucleotide sequence ID" value="NZ_CP051177.1"/>
</dbReference>
<accession>A0A7H8QCE2</accession>
<protein>
    <recommendedName>
        <fullName evidence="4">SGNH/GDSL hydrolase family protein</fullName>
    </recommendedName>
</protein>